<dbReference type="Proteomes" id="UP000824120">
    <property type="component" value="Chromosome 1"/>
</dbReference>
<accession>A0A9J6B4M1</accession>
<evidence type="ECO:0000313" key="1">
    <source>
        <dbReference type="EMBL" id="KAG5631576.1"/>
    </source>
</evidence>
<gene>
    <name evidence="1" type="ORF">H5410_003293</name>
</gene>
<organism evidence="1 2">
    <name type="scientific">Solanum commersonii</name>
    <name type="common">Commerson's wild potato</name>
    <name type="synonym">Commerson's nightshade</name>
    <dbReference type="NCBI Taxonomy" id="4109"/>
    <lineage>
        <taxon>Eukaryota</taxon>
        <taxon>Viridiplantae</taxon>
        <taxon>Streptophyta</taxon>
        <taxon>Embryophyta</taxon>
        <taxon>Tracheophyta</taxon>
        <taxon>Spermatophyta</taxon>
        <taxon>Magnoliopsida</taxon>
        <taxon>eudicotyledons</taxon>
        <taxon>Gunneridae</taxon>
        <taxon>Pentapetalae</taxon>
        <taxon>asterids</taxon>
        <taxon>lamiids</taxon>
        <taxon>Solanales</taxon>
        <taxon>Solanaceae</taxon>
        <taxon>Solanoideae</taxon>
        <taxon>Solaneae</taxon>
        <taxon>Solanum</taxon>
    </lineage>
</organism>
<sequence length="93" mass="10426">MNIHNKTQITPVKNNCVLKDSSCDTPLPKIRMLAIFATCTSSSSTKNQESDAMLTLKKKNTVHSFIHRFTRIFKLTFGSAHSRSQRSLVGLSE</sequence>
<evidence type="ECO:0000313" key="2">
    <source>
        <dbReference type="Proteomes" id="UP000824120"/>
    </source>
</evidence>
<comment type="caution">
    <text evidence="1">The sequence shown here is derived from an EMBL/GenBank/DDBJ whole genome shotgun (WGS) entry which is preliminary data.</text>
</comment>
<keyword evidence="2" id="KW-1185">Reference proteome</keyword>
<name>A0A9J6B4M1_SOLCO</name>
<dbReference type="EMBL" id="JACXVP010000001">
    <property type="protein sequence ID" value="KAG5631576.1"/>
    <property type="molecule type" value="Genomic_DNA"/>
</dbReference>
<dbReference type="AlphaFoldDB" id="A0A9J6B4M1"/>
<proteinExistence type="predicted"/>
<protein>
    <submittedName>
        <fullName evidence="1">Uncharacterized protein</fullName>
    </submittedName>
</protein>
<feature type="non-terminal residue" evidence="1">
    <location>
        <position position="1"/>
    </location>
</feature>
<reference evidence="1 2" key="1">
    <citation type="submission" date="2020-09" db="EMBL/GenBank/DDBJ databases">
        <title>De no assembly of potato wild relative species, Solanum commersonii.</title>
        <authorList>
            <person name="Cho K."/>
        </authorList>
    </citation>
    <scope>NUCLEOTIDE SEQUENCE [LARGE SCALE GENOMIC DNA]</scope>
    <source>
        <strain evidence="1">LZ3.2</strain>
        <tissue evidence="1">Leaf</tissue>
    </source>
</reference>